<name>W2TBL1_NECAM</name>
<evidence type="ECO:0000313" key="2">
    <source>
        <dbReference type="EMBL" id="ETN78984.1"/>
    </source>
</evidence>
<evidence type="ECO:0000313" key="3">
    <source>
        <dbReference type="Proteomes" id="UP000053676"/>
    </source>
</evidence>
<sequence>MCTSSDGHVDTEWINDEVRREFLFMTNSYRSLVARGKAVMKGNVRVSPASKMKKMVYNCEMEVKLASELCNVRTDHCDEDEESYDGNIHVTFLEDVPSPIYAAQKAVRRWWSEIPFGTMLQGPGQNNRYQENLRIPAFARMIWDSNTNLTCNIKYCYSLKKLAIGCIYQPNYFAVGRPIYKMGPTCSLCKQKCDTSGLCEVS</sequence>
<evidence type="ECO:0000259" key="1">
    <source>
        <dbReference type="SMART" id="SM00198"/>
    </source>
</evidence>
<organism evidence="2 3">
    <name type="scientific">Necator americanus</name>
    <name type="common">Human hookworm</name>
    <dbReference type="NCBI Taxonomy" id="51031"/>
    <lineage>
        <taxon>Eukaryota</taxon>
        <taxon>Metazoa</taxon>
        <taxon>Ecdysozoa</taxon>
        <taxon>Nematoda</taxon>
        <taxon>Chromadorea</taxon>
        <taxon>Rhabditida</taxon>
        <taxon>Rhabditina</taxon>
        <taxon>Rhabditomorpha</taxon>
        <taxon>Strongyloidea</taxon>
        <taxon>Ancylostomatidae</taxon>
        <taxon>Bunostominae</taxon>
        <taxon>Necator</taxon>
    </lineage>
</organism>
<dbReference type="CDD" id="cd05380">
    <property type="entry name" value="CAP_euk"/>
    <property type="match status" value="1"/>
</dbReference>
<dbReference type="EMBL" id="KI659683">
    <property type="protein sequence ID" value="ETN78984.1"/>
    <property type="molecule type" value="Genomic_DNA"/>
</dbReference>
<dbReference type="AlphaFoldDB" id="W2TBL1"/>
<dbReference type="InterPro" id="IPR035940">
    <property type="entry name" value="CAP_sf"/>
</dbReference>
<dbReference type="SUPFAM" id="SSF55797">
    <property type="entry name" value="PR-1-like"/>
    <property type="match status" value="1"/>
</dbReference>
<feature type="domain" description="SCP" evidence="1">
    <location>
        <begin position="17"/>
        <end position="174"/>
    </location>
</feature>
<dbReference type="SMART" id="SM00198">
    <property type="entry name" value="SCP"/>
    <property type="match status" value="1"/>
</dbReference>
<keyword evidence="3" id="KW-1185">Reference proteome</keyword>
<proteinExistence type="predicted"/>
<protein>
    <submittedName>
        <fullName evidence="2">SCP-like protein</fullName>
    </submittedName>
</protein>
<dbReference type="STRING" id="51031.W2TBL1"/>
<dbReference type="KEGG" id="nai:NECAME_00357"/>
<dbReference type="Pfam" id="PF00188">
    <property type="entry name" value="CAP"/>
    <property type="match status" value="1"/>
</dbReference>
<reference evidence="3" key="1">
    <citation type="journal article" date="2014" name="Nat. Genet.">
        <title>Genome of the human hookworm Necator americanus.</title>
        <authorList>
            <person name="Tang Y.T."/>
            <person name="Gao X."/>
            <person name="Rosa B.A."/>
            <person name="Abubucker S."/>
            <person name="Hallsworth-Pepin K."/>
            <person name="Martin J."/>
            <person name="Tyagi R."/>
            <person name="Heizer E."/>
            <person name="Zhang X."/>
            <person name="Bhonagiri-Palsikar V."/>
            <person name="Minx P."/>
            <person name="Warren W.C."/>
            <person name="Wang Q."/>
            <person name="Zhan B."/>
            <person name="Hotez P.J."/>
            <person name="Sternberg P.W."/>
            <person name="Dougall A."/>
            <person name="Gaze S.T."/>
            <person name="Mulvenna J."/>
            <person name="Sotillo J."/>
            <person name="Ranganathan S."/>
            <person name="Rabelo E.M."/>
            <person name="Wilson R.K."/>
            <person name="Felgner P.L."/>
            <person name="Bethony J."/>
            <person name="Hawdon J.M."/>
            <person name="Gasser R.B."/>
            <person name="Loukas A."/>
            <person name="Mitreva M."/>
        </authorList>
    </citation>
    <scope>NUCLEOTIDE SEQUENCE [LARGE SCALE GENOMIC DNA]</scope>
</reference>
<dbReference type="OrthoDB" id="5877551at2759"/>
<dbReference type="InterPro" id="IPR014044">
    <property type="entry name" value="CAP_dom"/>
</dbReference>
<dbReference type="Gene3D" id="3.40.33.10">
    <property type="entry name" value="CAP"/>
    <property type="match status" value="1"/>
</dbReference>
<dbReference type="GeneID" id="25340401"/>
<dbReference type="Proteomes" id="UP000053676">
    <property type="component" value="Unassembled WGS sequence"/>
</dbReference>
<gene>
    <name evidence="2" type="ORF">NECAME_00357</name>
</gene>
<accession>W2TBL1</accession>
<dbReference type="CTD" id="25340401"/>